<protein>
    <submittedName>
        <fullName evidence="2">Uncharacterized protein</fullName>
    </submittedName>
</protein>
<keyword evidence="1" id="KW-1133">Transmembrane helix</keyword>
<accession>A0A5E4LQB6</accession>
<reference evidence="2 3" key="1">
    <citation type="submission" date="2019-08" db="EMBL/GenBank/DDBJ databases">
        <authorList>
            <person name="Vazquez-Campos X."/>
        </authorList>
    </citation>
    <scope>NUCLEOTIDE SEQUENCE [LARGE SCALE GENOMIC DNA]</scope>
    <source>
        <strain evidence="2">LFW-283_2</strain>
    </source>
</reference>
<keyword evidence="1" id="KW-0812">Transmembrane</keyword>
<dbReference type="AlphaFoldDB" id="A0A5E4LQB6"/>
<organism evidence="2 3">
    <name type="scientific">Candidatus Bilamarchaeum dharawalense</name>
    <dbReference type="NCBI Taxonomy" id="2885759"/>
    <lineage>
        <taxon>Archaea</taxon>
        <taxon>Candidatus Micrarchaeota</taxon>
        <taxon>Candidatus Micrarchaeia</taxon>
        <taxon>Candidatus Anstonellales</taxon>
        <taxon>Candidatus Bilamarchaeaceae</taxon>
        <taxon>Candidatus Bilamarchaeum</taxon>
    </lineage>
</organism>
<gene>
    <name evidence="2" type="ORF">LFW2832_00283</name>
</gene>
<name>A0A5E4LQB6_9ARCH</name>
<dbReference type="Proteomes" id="UP000789941">
    <property type="component" value="Unassembled WGS sequence"/>
</dbReference>
<feature type="transmembrane region" description="Helical" evidence="1">
    <location>
        <begin position="7"/>
        <end position="26"/>
    </location>
</feature>
<evidence type="ECO:0000256" key="1">
    <source>
        <dbReference type="SAM" id="Phobius"/>
    </source>
</evidence>
<keyword evidence="1" id="KW-0472">Membrane</keyword>
<sequence>MKKNDILKVVAILVVVGFITETFWFGGGLTSLFKSPIKSSGNITGVAIFNGTIRTYDPFLVVQNNIPQTVLDKLNSRKEVRGIQQDSGVIIISLDSRDSVYPIAVFLREQNVTAYSRANVVVDQQVVFETLTGKVESYLPNGVIQVTCEPFVEADNTVPIQLEAVLENGQIIAYNQAKILINSITLTVDAKIVSLNQTTYTYSIPWGERNSLGNLSNYIVNYKKVDSILFTEPLSVNQIVLVKLNSFILYIDPNSAQVESSFDNMSQLDSALQTSKYTLPPSTLTITSGVDPNLPYNRTIFYRYNVDLVDSGSYTIPSSSFAIDSINSYQIEDQIKLSVEALALGNQVIEIKRVSLPS</sequence>
<comment type="caution">
    <text evidence="2">The sequence shown here is derived from an EMBL/GenBank/DDBJ whole genome shotgun (WGS) entry which is preliminary data.</text>
</comment>
<evidence type="ECO:0000313" key="2">
    <source>
        <dbReference type="EMBL" id="VVC03308.1"/>
    </source>
</evidence>
<dbReference type="EMBL" id="CABMJJ010000007">
    <property type="protein sequence ID" value="VVC03308.1"/>
    <property type="molecule type" value="Genomic_DNA"/>
</dbReference>
<proteinExistence type="predicted"/>
<evidence type="ECO:0000313" key="3">
    <source>
        <dbReference type="Proteomes" id="UP000789941"/>
    </source>
</evidence>